<reference evidence="12 13" key="1">
    <citation type="journal article" date="2023" name="G3 (Bethesda)">
        <title>A chromosome-length genome assembly and annotation of blackberry (Rubus argutus, cv. 'Hillquist').</title>
        <authorList>
            <person name="Bruna T."/>
            <person name="Aryal R."/>
            <person name="Dudchenko O."/>
            <person name="Sargent D.J."/>
            <person name="Mead D."/>
            <person name="Buti M."/>
            <person name="Cavallini A."/>
            <person name="Hytonen T."/>
            <person name="Andres J."/>
            <person name="Pham M."/>
            <person name="Weisz D."/>
            <person name="Mascagni F."/>
            <person name="Usai G."/>
            <person name="Natali L."/>
            <person name="Bassil N."/>
            <person name="Fernandez G.E."/>
            <person name="Lomsadze A."/>
            <person name="Armour M."/>
            <person name="Olukolu B."/>
            <person name="Poorten T."/>
            <person name="Britton C."/>
            <person name="Davik J."/>
            <person name="Ashrafi H."/>
            <person name="Aiden E.L."/>
            <person name="Borodovsky M."/>
            <person name="Worthington M."/>
        </authorList>
    </citation>
    <scope>NUCLEOTIDE SEQUENCE [LARGE SCALE GENOMIC DNA]</scope>
    <source>
        <strain evidence="12">PI 553951</strain>
    </source>
</reference>
<dbReference type="CDD" id="cd00660">
    <property type="entry name" value="Topoisomer_IB_N"/>
    <property type="match status" value="1"/>
</dbReference>
<dbReference type="Gene3D" id="2.170.11.10">
    <property type="entry name" value="DNA Topoisomerase I, domain 2"/>
    <property type="match status" value="1"/>
</dbReference>
<gene>
    <name evidence="12" type="ORF">M0R45_020772</name>
</gene>
<feature type="domain" description="DNA topoisomerase I eukaryotic-type" evidence="11">
    <location>
        <begin position="157"/>
        <end position="513"/>
    </location>
</feature>
<evidence type="ECO:0000256" key="8">
    <source>
        <dbReference type="ARBA" id="ARBA00023242"/>
    </source>
</evidence>
<dbReference type="EMBL" id="JBEDUW010000004">
    <property type="protein sequence ID" value="KAK9933579.1"/>
    <property type="molecule type" value="Genomic_DNA"/>
</dbReference>
<dbReference type="InterPro" id="IPR001631">
    <property type="entry name" value="TopoI"/>
</dbReference>
<keyword evidence="13" id="KW-1185">Reference proteome</keyword>
<keyword evidence="7" id="KW-0413">Isomerase</keyword>
<proteinExistence type="inferred from homology"/>
<evidence type="ECO:0000256" key="4">
    <source>
        <dbReference type="ARBA" id="ARBA00012891"/>
    </source>
</evidence>
<dbReference type="PRINTS" id="PR00416">
    <property type="entry name" value="EUTPISMRASEI"/>
</dbReference>
<dbReference type="Gene3D" id="1.10.132.10">
    <property type="match status" value="1"/>
</dbReference>
<dbReference type="GO" id="GO:0003917">
    <property type="term" value="F:DNA topoisomerase type I (single strand cut, ATP-independent) activity"/>
    <property type="evidence" value="ECO:0007669"/>
    <property type="project" value="UniProtKB-EC"/>
</dbReference>
<dbReference type="InterPro" id="IPR013500">
    <property type="entry name" value="TopoI_cat_euk"/>
</dbReference>
<dbReference type="PROSITE" id="PS52038">
    <property type="entry name" value="TOPO_IB_2"/>
    <property type="match status" value="1"/>
</dbReference>
<dbReference type="InterPro" id="IPR013030">
    <property type="entry name" value="DNA_topo_DNA_db_N_dom2"/>
</dbReference>
<dbReference type="InterPro" id="IPR008336">
    <property type="entry name" value="TopoI_DNA-bd_euk"/>
</dbReference>
<comment type="caution">
    <text evidence="9">Lacks conserved residue(s) required for the propagation of feature annotation.</text>
</comment>
<dbReference type="SUPFAM" id="SSF56741">
    <property type="entry name" value="Eukaryotic DNA topoisomerase I, N-terminal DNA-binding fragment"/>
    <property type="match status" value="1"/>
</dbReference>
<dbReference type="SMART" id="SM00435">
    <property type="entry name" value="TOPEUc"/>
    <property type="match status" value="1"/>
</dbReference>
<dbReference type="InterPro" id="IPR011010">
    <property type="entry name" value="DNA_brk_join_enz"/>
</dbReference>
<dbReference type="GO" id="GO:0003677">
    <property type="term" value="F:DNA binding"/>
    <property type="evidence" value="ECO:0007669"/>
    <property type="project" value="UniProtKB-UniRule"/>
</dbReference>
<dbReference type="Gene3D" id="3.90.15.10">
    <property type="entry name" value="Topoisomerase I, Chain A, domain 3"/>
    <property type="match status" value="1"/>
</dbReference>
<feature type="region of interest" description="Disordered" evidence="10">
    <location>
        <begin position="438"/>
        <end position="459"/>
    </location>
</feature>
<name>A0AAW1XB92_RUBAR</name>
<evidence type="ECO:0000259" key="11">
    <source>
        <dbReference type="SMART" id="SM00435"/>
    </source>
</evidence>
<dbReference type="GO" id="GO:0007059">
    <property type="term" value="P:chromosome segregation"/>
    <property type="evidence" value="ECO:0007669"/>
    <property type="project" value="TreeGrafter"/>
</dbReference>
<dbReference type="PANTHER" id="PTHR10290">
    <property type="entry name" value="DNA TOPOISOMERASE I"/>
    <property type="match status" value="1"/>
</dbReference>
<keyword evidence="6 9" id="KW-0238">DNA-binding</keyword>
<dbReference type="InterPro" id="IPR036202">
    <property type="entry name" value="TopoI_DNA-bd_euk_N_sf"/>
</dbReference>
<accession>A0AAW1XB92</accession>
<dbReference type="FunFam" id="3.90.15.10:FF:000003">
    <property type="entry name" value="DNA topoisomerase I"/>
    <property type="match status" value="1"/>
</dbReference>
<evidence type="ECO:0000256" key="7">
    <source>
        <dbReference type="ARBA" id="ARBA00023235"/>
    </source>
</evidence>
<dbReference type="GO" id="GO:0005694">
    <property type="term" value="C:chromosome"/>
    <property type="evidence" value="ECO:0007669"/>
    <property type="project" value="InterPro"/>
</dbReference>
<dbReference type="AlphaFoldDB" id="A0AAW1XB92"/>
<evidence type="ECO:0000256" key="6">
    <source>
        <dbReference type="ARBA" id="ARBA00023125"/>
    </source>
</evidence>
<dbReference type="PANTHER" id="PTHR10290:SF23">
    <property type="entry name" value="DNA TOPOISOMERASE 1 BETA"/>
    <property type="match status" value="1"/>
</dbReference>
<dbReference type="Pfam" id="PF01028">
    <property type="entry name" value="Topoisom_I"/>
    <property type="match status" value="1"/>
</dbReference>
<comment type="subcellular location">
    <subcellularLocation>
        <location evidence="2">Nucleus</location>
    </subcellularLocation>
</comment>
<dbReference type="GO" id="GO:0005730">
    <property type="term" value="C:nucleolus"/>
    <property type="evidence" value="ECO:0007669"/>
    <property type="project" value="TreeGrafter"/>
</dbReference>
<dbReference type="InterPro" id="IPR025834">
    <property type="entry name" value="TopoI_C_dom"/>
</dbReference>
<dbReference type="GO" id="GO:0006265">
    <property type="term" value="P:DNA topological change"/>
    <property type="evidence" value="ECO:0007669"/>
    <property type="project" value="InterPro"/>
</dbReference>
<evidence type="ECO:0000256" key="9">
    <source>
        <dbReference type="PROSITE-ProRule" id="PRU01382"/>
    </source>
</evidence>
<dbReference type="InterPro" id="IPR014727">
    <property type="entry name" value="TopoI_cat_a/b-sub_euk"/>
</dbReference>
<dbReference type="Gene3D" id="1.10.10.41">
    <property type="entry name" value="Yeast DNA topoisomerase - domain 1"/>
    <property type="match status" value="1"/>
</dbReference>
<evidence type="ECO:0000256" key="5">
    <source>
        <dbReference type="ARBA" id="ARBA00023029"/>
    </source>
</evidence>
<dbReference type="Pfam" id="PF02919">
    <property type="entry name" value="Topoisom_I_N"/>
    <property type="match status" value="1"/>
</dbReference>
<dbReference type="SUPFAM" id="SSF56349">
    <property type="entry name" value="DNA breaking-rejoining enzymes"/>
    <property type="match status" value="1"/>
</dbReference>
<dbReference type="InterPro" id="IPR051062">
    <property type="entry name" value="Topoisomerase_IB"/>
</dbReference>
<dbReference type="InterPro" id="IPR013034">
    <property type="entry name" value="DNA_topo_DNA_db_N_dom1"/>
</dbReference>
<organism evidence="12 13">
    <name type="scientific">Rubus argutus</name>
    <name type="common">Southern blackberry</name>
    <dbReference type="NCBI Taxonomy" id="59490"/>
    <lineage>
        <taxon>Eukaryota</taxon>
        <taxon>Viridiplantae</taxon>
        <taxon>Streptophyta</taxon>
        <taxon>Embryophyta</taxon>
        <taxon>Tracheophyta</taxon>
        <taxon>Spermatophyta</taxon>
        <taxon>Magnoliopsida</taxon>
        <taxon>eudicotyledons</taxon>
        <taxon>Gunneridae</taxon>
        <taxon>Pentapetalae</taxon>
        <taxon>rosids</taxon>
        <taxon>fabids</taxon>
        <taxon>Rosales</taxon>
        <taxon>Rosaceae</taxon>
        <taxon>Rosoideae</taxon>
        <taxon>Rosoideae incertae sedis</taxon>
        <taxon>Rubus</taxon>
    </lineage>
</organism>
<dbReference type="Pfam" id="PF14370">
    <property type="entry name" value="Topo_C_assoc"/>
    <property type="match status" value="1"/>
</dbReference>
<sequence>MTSNSYMPRDRFAGQQKWTSLMHNGVIFPPPYNPHGVKILYNGEPVKLTPEQEEVATMFAKMRYSDYVKNQTFRDNFWNDWRKLLGNDHVIQGLDACDFSPIYDWYRNEIQKRKQWSVEEKTAVKEEDLKQEEKYKWAIVDGVKKEVTNFRIIPPGLFKGRGKQHPKLMRRICPKDVTINIGKDALIPECSIPGESWKEIRHDNTVTWLAFYNHPINQKEFRYVFLAGPISLKWQREKGKYEKARMLKDYIGHIRAAYTWDFTSEDSEKRQLAVATYLMDKLGLRAGTEKVHDDDDEADVVGCRRLKVENVKPISPNLLEFSFLGKDLIRYENTVEVDLPVYEAIIQFQAGKCGSDELFDKLDSHKLNAHLKELMPGLTAKVFHTYNASITLDNIVDMICSHQIDITESHSAQMSRLTEKIGELQDILTELKKYLDGVEEGESPSSPRCPNGKRKRDLSREELERKMAQTTNRIASIKRAIFCQKEDIVEMLGLPTSEIIDPRITVAWCRRHEVPIEKIFPKSLLRKFAWAMEVSPDFRF</sequence>
<dbReference type="Proteomes" id="UP001457282">
    <property type="component" value="Unassembled WGS sequence"/>
</dbReference>
<comment type="similarity">
    <text evidence="3">Belongs to the type IB topoisomerase family.</text>
</comment>
<evidence type="ECO:0000256" key="2">
    <source>
        <dbReference type="ARBA" id="ARBA00004123"/>
    </source>
</evidence>
<dbReference type="InterPro" id="IPR014711">
    <property type="entry name" value="TopoI_cat_a-hlx-sub_euk"/>
</dbReference>
<keyword evidence="8" id="KW-0539">Nucleus</keyword>
<evidence type="ECO:0000256" key="3">
    <source>
        <dbReference type="ARBA" id="ARBA00006645"/>
    </source>
</evidence>
<comment type="caution">
    <text evidence="12">The sequence shown here is derived from an EMBL/GenBank/DDBJ whole genome shotgun (WGS) entry which is preliminary data.</text>
</comment>
<evidence type="ECO:0000313" key="12">
    <source>
        <dbReference type="EMBL" id="KAK9933579.1"/>
    </source>
</evidence>
<keyword evidence="5" id="KW-0799">Topoisomerase</keyword>
<evidence type="ECO:0000256" key="10">
    <source>
        <dbReference type="SAM" id="MobiDB-lite"/>
    </source>
</evidence>
<dbReference type="EC" id="5.6.2.1" evidence="4"/>
<evidence type="ECO:0000313" key="13">
    <source>
        <dbReference type="Proteomes" id="UP001457282"/>
    </source>
</evidence>
<dbReference type="FunFam" id="1.10.10.41:FF:000001">
    <property type="entry name" value="DNA topoisomerase I"/>
    <property type="match status" value="1"/>
</dbReference>
<dbReference type="InterPro" id="IPR013499">
    <property type="entry name" value="TopoI_euk"/>
</dbReference>
<comment type="catalytic activity">
    <reaction evidence="1">
        <text>ATP-independent breakage of single-stranded DNA, followed by passage and rejoining.</text>
        <dbReference type="EC" id="5.6.2.1"/>
    </reaction>
</comment>
<protein>
    <recommendedName>
        <fullName evidence="4">DNA topoisomerase</fullName>
        <ecNumber evidence="4">5.6.2.1</ecNumber>
    </recommendedName>
</protein>
<dbReference type="GO" id="GO:0006260">
    <property type="term" value="P:DNA replication"/>
    <property type="evidence" value="ECO:0007669"/>
    <property type="project" value="TreeGrafter"/>
</dbReference>
<evidence type="ECO:0000256" key="1">
    <source>
        <dbReference type="ARBA" id="ARBA00000213"/>
    </source>
</evidence>